<organism evidence="1 2">
    <name type="scientific">Pocillopora damicornis</name>
    <name type="common">Cauliflower coral</name>
    <name type="synonym">Millepora damicornis</name>
    <dbReference type="NCBI Taxonomy" id="46731"/>
    <lineage>
        <taxon>Eukaryota</taxon>
        <taxon>Metazoa</taxon>
        <taxon>Cnidaria</taxon>
        <taxon>Anthozoa</taxon>
        <taxon>Hexacorallia</taxon>
        <taxon>Scleractinia</taxon>
        <taxon>Astrocoeniina</taxon>
        <taxon>Pocilloporidae</taxon>
        <taxon>Pocillopora</taxon>
    </lineage>
</organism>
<gene>
    <name evidence="1" type="ORF">pdam_00015113</name>
</gene>
<keyword evidence="2" id="KW-1185">Reference proteome</keyword>
<reference evidence="1 2" key="1">
    <citation type="journal article" date="2018" name="Sci. Rep.">
        <title>Comparative analysis of the Pocillopora damicornis genome highlights role of immune system in coral evolution.</title>
        <authorList>
            <person name="Cunning R."/>
            <person name="Bay R.A."/>
            <person name="Gillette P."/>
            <person name="Baker A.C."/>
            <person name="Traylor-Knowles N."/>
        </authorList>
    </citation>
    <scope>NUCLEOTIDE SEQUENCE [LARGE SCALE GENOMIC DNA]</scope>
    <source>
        <strain evidence="1">RSMAS</strain>
        <tissue evidence="1">Whole animal</tissue>
    </source>
</reference>
<evidence type="ECO:0000313" key="1">
    <source>
        <dbReference type="EMBL" id="RMX54880.1"/>
    </source>
</evidence>
<protein>
    <submittedName>
        <fullName evidence="1">Uncharacterized protein</fullName>
    </submittedName>
</protein>
<dbReference type="EMBL" id="RCHS01001168">
    <property type="protein sequence ID" value="RMX54880.1"/>
    <property type="molecule type" value="Genomic_DNA"/>
</dbReference>
<dbReference type="AlphaFoldDB" id="A0A3M6UMM3"/>
<comment type="caution">
    <text evidence="1">The sequence shown here is derived from an EMBL/GenBank/DDBJ whole genome shotgun (WGS) entry which is preliminary data.</text>
</comment>
<accession>A0A3M6UMM3</accession>
<proteinExistence type="predicted"/>
<name>A0A3M6UMM3_POCDA</name>
<evidence type="ECO:0000313" key="2">
    <source>
        <dbReference type="Proteomes" id="UP000275408"/>
    </source>
</evidence>
<sequence length="151" mass="16082">MWVYFLLLTPGGTVDWARNAVKANASVVRLLVPAHTTTNVTVASITVIANASVVRLLVPARTTTNVDRERNAVKANASEVRPLVIVRPTTSLILEGIVVGEFVPHTVVGAAQLLQMLFSARLSSSLSSFPSSPAAVFLARTTAVVHPVLWS</sequence>
<dbReference type="Proteomes" id="UP000275408">
    <property type="component" value="Unassembled WGS sequence"/>
</dbReference>